<evidence type="ECO:0000313" key="9">
    <source>
        <dbReference type="Proteomes" id="UP000218934"/>
    </source>
</evidence>
<dbReference type="GO" id="GO:0015293">
    <property type="term" value="F:symporter activity"/>
    <property type="evidence" value="ECO:0007669"/>
    <property type="project" value="UniProtKB-KW"/>
</dbReference>
<evidence type="ECO:0000256" key="1">
    <source>
        <dbReference type="ARBA" id="ARBA00004651"/>
    </source>
</evidence>
<keyword evidence="3" id="KW-1003">Cell membrane</keyword>
<dbReference type="AlphaFoldDB" id="A0A2A4FUH4"/>
<keyword evidence="9" id="KW-1185">Reference proteome</keyword>
<protein>
    <submittedName>
        <fullName evidence="8">Dicarboxylate/amino acid:cation symporter</fullName>
    </submittedName>
</protein>
<dbReference type="SUPFAM" id="SSF118215">
    <property type="entry name" value="Proton glutamate symport protein"/>
    <property type="match status" value="1"/>
</dbReference>
<feature type="transmembrane region" description="Helical" evidence="7">
    <location>
        <begin position="75"/>
        <end position="104"/>
    </location>
</feature>
<keyword evidence="6 7" id="KW-0472">Membrane</keyword>
<dbReference type="InterPro" id="IPR001991">
    <property type="entry name" value="Na-dicarboxylate_symporter"/>
</dbReference>
<comment type="caution">
    <text evidence="8">The sequence shown here is derived from an EMBL/GenBank/DDBJ whole genome shotgun (WGS) entry which is preliminary data.</text>
</comment>
<evidence type="ECO:0000256" key="3">
    <source>
        <dbReference type="ARBA" id="ARBA00022475"/>
    </source>
</evidence>
<dbReference type="Pfam" id="PF00375">
    <property type="entry name" value="SDF"/>
    <property type="match status" value="1"/>
</dbReference>
<reference evidence="8 9" key="1">
    <citation type="submission" date="2017-09" db="EMBL/GenBank/DDBJ databases">
        <title>The Catabolism of 3,6-Dichlorosalicylic acid is Initiated by the Cytochrome P450 Monooxygenase DsmABC in Rhizorhabdus dicambivorans Ndbn-20.</title>
        <authorList>
            <person name="Na L."/>
        </authorList>
    </citation>
    <scope>NUCLEOTIDE SEQUENCE [LARGE SCALE GENOMIC DNA]</scope>
    <source>
        <strain evidence="8 9">Ndbn-20m</strain>
    </source>
</reference>
<dbReference type="PANTHER" id="PTHR42865:SF7">
    <property type="entry name" value="PROTON_GLUTAMATE-ASPARTATE SYMPORTER"/>
    <property type="match status" value="1"/>
</dbReference>
<feature type="transmembrane region" description="Helical" evidence="7">
    <location>
        <begin position="327"/>
        <end position="348"/>
    </location>
</feature>
<accession>A0A2A4FUH4</accession>
<evidence type="ECO:0000256" key="4">
    <source>
        <dbReference type="ARBA" id="ARBA00022692"/>
    </source>
</evidence>
<proteinExistence type="predicted"/>
<dbReference type="Gene3D" id="1.10.3860.10">
    <property type="entry name" value="Sodium:dicarboxylate symporter"/>
    <property type="match status" value="1"/>
</dbReference>
<dbReference type="PANTHER" id="PTHR42865">
    <property type="entry name" value="PROTON/GLUTAMATE-ASPARTATE SYMPORTER"/>
    <property type="match status" value="1"/>
</dbReference>
<dbReference type="Proteomes" id="UP000218934">
    <property type="component" value="Unassembled WGS sequence"/>
</dbReference>
<organism evidence="8 9">
    <name type="scientific">Rhizorhabdus dicambivorans</name>
    <dbReference type="NCBI Taxonomy" id="1850238"/>
    <lineage>
        <taxon>Bacteria</taxon>
        <taxon>Pseudomonadati</taxon>
        <taxon>Pseudomonadota</taxon>
        <taxon>Alphaproteobacteria</taxon>
        <taxon>Sphingomonadales</taxon>
        <taxon>Sphingomonadaceae</taxon>
        <taxon>Rhizorhabdus</taxon>
    </lineage>
</organism>
<dbReference type="GO" id="GO:0005886">
    <property type="term" value="C:plasma membrane"/>
    <property type="evidence" value="ECO:0007669"/>
    <property type="project" value="UniProtKB-SubCell"/>
</dbReference>
<evidence type="ECO:0000256" key="2">
    <source>
        <dbReference type="ARBA" id="ARBA00022448"/>
    </source>
</evidence>
<evidence type="ECO:0000313" key="8">
    <source>
        <dbReference type="EMBL" id="PCE42068.1"/>
    </source>
</evidence>
<gene>
    <name evidence="8" type="ORF">COO09_12180</name>
</gene>
<evidence type="ECO:0000256" key="7">
    <source>
        <dbReference type="SAM" id="Phobius"/>
    </source>
</evidence>
<sequence>MNPALRMLLALALGLGGGILAGGHAPITGYLLPIARPIGSLWLDALTMTIVPLVFGLIVNGIASATREAAASHIALQSIVGFATLLTVACALGALVATGILHAWPLSEQAIALRSAPLMAAAGPGGTHWYEGIIPANPIKAAAETAMVPLLIFALLFGFALMRIDTRLGDAVLALTEALVQTMLVIVHWVLRLAPLGITALAFVAGVNMGAAAAGALGQYIVVASAACLAATAMAYLAAIFVGRLSPMRFARAVAPAQAVALGTQSSLATLPVMIDSAPAVGADPRVAGIVLPLAVTLFRAASAAANVAVAIYLAHLHGVHLSIPMLILAVLVAVPVSLAAVGVAAQVSFIATIAPICVALGVPFEVLPLLMAVETIPDLFRTLGNVTADLAVTAIVSTRQPQAIDG</sequence>
<name>A0A2A4FUH4_9SPHN</name>
<evidence type="ECO:0000256" key="6">
    <source>
        <dbReference type="ARBA" id="ARBA00023136"/>
    </source>
</evidence>
<dbReference type="OrthoDB" id="9766690at2"/>
<feature type="transmembrane region" description="Helical" evidence="7">
    <location>
        <begin position="354"/>
        <end position="374"/>
    </location>
</feature>
<feature type="transmembrane region" description="Helical" evidence="7">
    <location>
        <begin position="290"/>
        <end position="315"/>
    </location>
</feature>
<comment type="subcellular location">
    <subcellularLocation>
        <location evidence="1">Cell membrane</location>
        <topology evidence="1">Multi-pass membrane protein</topology>
    </subcellularLocation>
</comment>
<dbReference type="InterPro" id="IPR036458">
    <property type="entry name" value="Na:dicarbo_symporter_sf"/>
</dbReference>
<keyword evidence="2" id="KW-0813">Transport</keyword>
<feature type="transmembrane region" description="Helical" evidence="7">
    <location>
        <begin position="146"/>
        <end position="164"/>
    </location>
</feature>
<dbReference type="PRINTS" id="PR00173">
    <property type="entry name" value="EDTRNSPORT"/>
</dbReference>
<keyword evidence="5 7" id="KW-1133">Transmembrane helix</keyword>
<dbReference type="RefSeq" id="WP_066962551.1">
    <property type="nucleotide sequence ID" value="NZ_CP023449.1"/>
</dbReference>
<keyword evidence="4 7" id="KW-0812">Transmembrane</keyword>
<feature type="transmembrane region" description="Helical" evidence="7">
    <location>
        <begin position="45"/>
        <end position="63"/>
    </location>
</feature>
<evidence type="ECO:0000256" key="5">
    <source>
        <dbReference type="ARBA" id="ARBA00022989"/>
    </source>
</evidence>
<dbReference type="EMBL" id="NWUF01000010">
    <property type="protein sequence ID" value="PCE42068.1"/>
    <property type="molecule type" value="Genomic_DNA"/>
</dbReference>
<feature type="transmembrane region" description="Helical" evidence="7">
    <location>
        <begin position="221"/>
        <end position="242"/>
    </location>
</feature>
<dbReference type="KEGG" id="rdi:CMV14_18475"/>